<organism evidence="2 3">
    <name type="scientific">Microvirgula aerodenitrificans</name>
    <dbReference type="NCBI Taxonomy" id="57480"/>
    <lineage>
        <taxon>Bacteria</taxon>
        <taxon>Pseudomonadati</taxon>
        <taxon>Pseudomonadota</taxon>
        <taxon>Betaproteobacteria</taxon>
        <taxon>Neisseriales</taxon>
        <taxon>Aquaspirillaceae</taxon>
        <taxon>Microvirgula</taxon>
    </lineage>
</organism>
<evidence type="ECO:0000259" key="1">
    <source>
        <dbReference type="SMART" id="SM00530"/>
    </source>
</evidence>
<name>A0A2S0PAV9_9NEIS</name>
<dbReference type="Pfam" id="PF13560">
    <property type="entry name" value="HTH_31"/>
    <property type="match status" value="1"/>
</dbReference>
<dbReference type="GO" id="GO:0003677">
    <property type="term" value="F:DNA binding"/>
    <property type="evidence" value="ECO:0007669"/>
    <property type="project" value="InterPro"/>
</dbReference>
<reference evidence="2 3" key="1">
    <citation type="submission" date="2018-04" db="EMBL/GenBank/DDBJ databases">
        <title>Denitrifier Microvirgula.</title>
        <authorList>
            <person name="Anderson E."/>
            <person name="Jang J."/>
            <person name="Ishii S."/>
        </authorList>
    </citation>
    <scope>NUCLEOTIDE SEQUENCE [LARGE SCALE GENOMIC DNA]</scope>
    <source>
        <strain evidence="2 3">BE2.4</strain>
    </source>
</reference>
<dbReference type="EMBL" id="CP028519">
    <property type="protein sequence ID" value="AVY94518.1"/>
    <property type="molecule type" value="Genomic_DNA"/>
</dbReference>
<proteinExistence type="predicted"/>
<dbReference type="Gene3D" id="3.30.450.180">
    <property type="match status" value="1"/>
</dbReference>
<dbReference type="RefSeq" id="WP_107889438.1">
    <property type="nucleotide sequence ID" value="NZ_CP028519.1"/>
</dbReference>
<feature type="domain" description="HTH cro/C1-type" evidence="1">
    <location>
        <begin position="20"/>
        <end position="92"/>
    </location>
</feature>
<dbReference type="KEGG" id="maer:DAI18_11045"/>
<dbReference type="PANTHER" id="PTHR35010:SF2">
    <property type="entry name" value="BLL4672 PROTEIN"/>
    <property type="match status" value="1"/>
</dbReference>
<dbReference type="Proteomes" id="UP000244173">
    <property type="component" value="Chromosome"/>
</dbReference>
<accession>A0A2S0PAV9</accession>
<dbReference type="PANTHER" id="PTHR35010">
    <property type="entry name" value="BLL4672 PROTEIN-RELATED"/>
    <property type="match status" value="1"/>
</dbReference>
<dbReference type="Pfam" id="PF17765">
    <property type="entry name" value="MLTR_LBD"/>
    <property type="match status" value="1"/>
</dbReference>
<keyword evidence="3" id="KW-1185">Reference proteome</keyword>
<dbReference type="SMART" id="SM00530">
    <property type="entry name" value="HTH_XRE"/>
    <property type="match status" value="1"/>
</dbReference>
<gene>
    <name evidence="2" type="ORF">DAI18_11045</name>
</gene>
<dbReference type="CDD" id="cd00093">
    <property type="entry name" value="HTH_XRE"/>
    <property type="match status" value="1"/>
</dbReference>
<dbReference type="Gene3D" id="1.10.260.40">
    <property type="entry name" value="lambda repressor-like DNA-binding domains"/>
    <property type="match status" value="1"/>
</dbReference>
<evidence type="ECO:0000313" key="3">
    <source>
        <dbReference type="Proteomes" id="UP000244173"/>
    </source>
</evidence>
<dbReference type="OrthoDB" id="5346389at2"/>
<dbReference type="InterPro" id="IPR010982">
    <property type="entry name" value="Lambda_DNA-bd_dom_sf"/>
</dbReference>
<evidence type="ECO:0000313" key="2">
    <source>
        <dbReference type="EMBL" id="AVY94518.1"/>
    </source>
</evidence>
<sequence length="287" mass="32267">MPSAPQTDAAAHRTRELGTFLRSRRESLDPVRLGLPRVGRRRTPGLRREEVAQLAEVGVTWYTWLEQGRPIQASARSLGAIAVALQCSAAETRHLFALAGLGEPVAPHAPSCERLSTASRILLDQLDPLPALIQNARFDILGYNPAYSRLIGVDLTQIPHEDRNCIYLALTHPVWRSRLADWNDILPRMVASFRAAMAGHLEDPQWGAQLQRFLSISADFRDTWQRNEVRSIENQSKRFRHPLVGVLELQQVNWWSAPRNGDRLLVYVPVDADSERALKRIAEDGGP</sequence>
<dbReference type="STRING" id="1122240.GCA_000620105_00240"/>
<dbReference type="InterPro" id="IPR041413">
    <property type="entry name" value="MLTR_LBD"/>
</dbReference>
<dbReference type="AlphaFoldDB" id="A0A2S0PAV9"/>
<dbReference type="InterPro" id="IPR001387">
    <property type="entry name" value="Cro/C1-type_HTH"/>
</dbReference>
<protein>
    <submittedName>
        <fullName evidence="2">Transcriptional regulator</fullName>
    </submittedName>
</protein>